<dbReference type="Proteomes" id="UP000757890">
    <property type="component" value="Unassembled WGS sequence"/>
</dbReference>
<dbReference type="InterPro" id="IPR001537">
    <property type="entry name" value="SpoU_MeTrfase"/>
</dbReference>
<reference evidence="6" key="1">
    <citation type="submission" date="2020-04" db="EMBL/GenBank/DDBJ databases">
        <title>Deep metagenomics examines the oral microbiome during advanced dental caries in children, revealing novel taxa and co-occurrences with host molecules.</title>
        <authorList>
            <person name="Baker J.L."/>
            <person name="Morton J.T."/>
            <person name="Dinis M."/>
            <person name="Alvarez R."/>
            <person name="Tran N.C."/>
            <person name="Knight R."/>
            <person name="Edlund A."/>
        </authorList>
    </citation>
    <scope>NUCLEOTIDE SEQUENCE</scope>
    <source>
        <strain evidence="6">JCVI_32_bin.14</strain>
    </source>
</reference>
<organism evidence="6 7">
    <name type="scientific">Dialister invisus</name>
    <dbReference type="NCBI Taxonomy" id="218538"/>
    <lineage>
        <taxon>Bacteria</taxon>
        <taxon>Bacillati</taxon>
        <taxon>Bacillota</taxon>
        <taxon>Negativicutes</taxon>
        <taxon>Veillonellales</taxon>
        <taxon>Veillonellaceae</taxon>
        <taxon>Dialister</taxon>
    </lineage>
</organism>
<dbReference type="InterPro" id="IPR004441">
    <property type="entry name" value="rRNA_MeTrfase_TrmH"/>
</dbReference>
<evidence type="ECO:0000313" key="7">
    <source>
        <dbReference type="Proteomes" id="UP000757890"/>
    </source>
</evidence>
<sequence length="282" mass="30818">MNNRRVSLDKKERKCDPHEKRRSGDQSMRRERGFSSGSRRKEGETCFIGGRNSVLESLRAGQVKKVFIKPGKKDSRLLALANEAERFGISVIEAEERELDRLTEGVRHQGVAASLKPYAYADLEEVLSSCGRKDPLLILLDGVEDVRNIGAIVRTAECAGAAAVLLPKHRSSPVTAAAMKTAAGAFAYLPVCQIGNIRQTLEKLKERGFWAVGADMDGGDLYQADLKGPLVIVMGAEGKGISPLTKRMCDFCVRIPMKGKVSSLNVSVAAALLMYEAVRQRN</sequence>
<name>A0A930FPB7_9FIRM</name>
<accession>A0A930FPB7</accession>
<evidence type="ECO:0000313" key="6">
    <source>
        <dbReference type="EMBL" id="MBF1129060.1"/>
    </source>
</evidence>
<evidence type="ECO:0000259" key="5">
    <source>
        <dbReference type="SMART" id="SM00967"/>
    </source>
</evidence>
<comment type="caution">
    <text evidence="6">The sequence shown here is derived from an EMBL/GenBank/DDBJ whole genome shotgun (WGS) entry which is preliminary data.</text>
</comment>
<evidence type="ECO:0000256" key="4">
    <source>
        <dbReference type="SAM" id="MobiDB-lite"/>
    </source>
</evidence>
<protein>
    <submittedName>
        <fullName evidence="6">23S rRNA (Guanosine(2251)-2'-O)-methyltransferase RlmB</fullName>
    </submittedName>
</protein>
<evidence type="ECO:0000256" key="3">
    <source>
        <dbReference type="ARBA" id="ARBA00022679"/>
    </source>
</evidence>
<feature type="domain" description="RNA 2-O ribose methyltransferase substrate binding" evidence="5">
    <location>
        <begin position="47"/>
        <end position="121"/>
    </location>
</feature>
<dbReference type="CDD" id="cd18103">
    <property type="entry name" value="SpoU-like_RlmB"/>
    <property type="match status" value="1"/>
</dbReference>
<dbReference type="InterPro" id="IPR029064">
    <property type="entry name" value="Ribosomal_eL30-like_sf"/>
</dbReference>
<dbReference type="InterPro" id="IPR013123">
    <property type="entry name" value="SpoU_subst-bd"/>
</dbReference>
<comment type="similarity">
    <text evidence="1">Belongs to the class IV-like SAM-binding methyltransferase superfamily. RNA methyltransferase TrmH family.</text>
</comment>
<gene>
    <name evidence="6" type="primary">rlmB</name>
    <name evidence="6" type="ORF">HXL70_03330</name>
</gene>
<dbReference type="Pfam" id="PF08032">
    <property type="entry name" value="SpoU_sub_bind"/>
    <property type="match status" value="1"/>
</dbReference>
<dbReference type="SMART" id="SM00967">
    <property type="entry name" value="SpoU_sub_bind"/>
    <property type="match status" value="1"/>
</dbReference>
<dbReference type="Pfam" id="PF00588">
    <property type="entry name" value="SpoU_methylase"/>
    <property type="match status" value="1"/>
</dbReference>
<keyword evidence="3" id="KW-0808">Transferase</keyword>
<dbReference type="SUPFAM" id="SSF75217">
    <property type="entry name" value="alpha/beta knot"/>
    <property type="match status" value="1"/>
</dbReference>
<feature type="region of interest" description="Disordered" evidence="4">
    <location>
        <begin position="1"/>
        <end position="44"/>
    </location>
</feature>
<dbReference type="GO" id="GO:0006396">
    <property type="term" value="P:RNA processing"/>
    <property type="evidence" value="ECO:0007669"/>
    <property type="project" value="InterPro"/>
</dbReference>
<dbReference type="EMBL" id="JABZMK010000009">
    <property type="protein sequence ID" value="MBF1129060.1"/>
    <property type="molecule type" value="Genomic_DNA"/>
</dbReference>
<dbReference type="GO" id="GO:0032259">
    <property type="term" value="P:methylation"/>
    <property type="evidence" value="ECO:0007669"/>
    <property type="project" value="UniProtKB-KW"/>
</dbReference>
<dbReference type="NCBIfam" id="TIGR00186">
    <property type="entry name" value="rRNA_methyl_3"/>
    <property type="match status" value="1"/>
</dbReference>
<dbReference type="PANTHER" id="PTHR46429">
    <property type="entry name" value="23S RRNA (GUANOSINE-2'-O-)-METHYLTRANSFERASE RLMB"/>
    <property type="match status" value="1"/>
</dbReference>
<dbReference type="InterPro" id="IPR029026">
    <property type="entry name" value="tRNA_m1G_MTases_N"/>
</dbReference>
<proteinExistence type="inferred from homology"/>
<dbReference type="GO" id="GO:0005829">
    <property type="term" value="C:cytosol"/>
    <property type="evidence" value="ECO:0007669"/>
    <property type="project" value="TreeGrafter"/>
</dbReference>
<dbReference type="GO" id="GO:0003723">
    <property type="term" value="F:RNA binding"/>
    <property type="evidence" value="ECO:0007669"/>
    <property type="project" value="InterPro"/>
</dbReference>
<evidence type="ECO:0000256" key="1">
    <source>
        <dbReference type="ARBA" id="ARBA00007228"/>
    </source>
</evidence>
<dbReference type="FunFam" id="3.40.1280.10:FF:000008">
    <property type="entry name" value="Group 3 RNA methyltransferase TrmH"/>
    <property type="match status" value="1"/>
</dbReference>
<dbReference type="GO" id="GO:0008173">
    <property type="term" value="F:RNA methyltransferase activity"/>
    <property type="evidence" value="ECO:0007669"/>
    <property type="project" value="InterPro"/>
</dbReference>
<dbReference type="PANTHER" id="PTHR46429:SF1">
    <property type="entry name" value="23S RRNA (GUANOSINE-2'-O-)-METHYLTRANSFERASE RLMB"/>
    <property type="match status" value="1"/>
</dbReference>
<keyword evidence="2" id="KW-0489">Methyltransferase</keyword>
<dbReference type="Gene3D" id="3.40.1280.10">
    <property type="match status" value="1"/>
</dbReference>
<evidence type="ECO:0000256" key="2">
    <source>
        <dbReference type="ARBA" id="ARBA00022603"/>
    </source>
</evidence>
<dbReference type="InterPro" id="IPR029028">
    <property type="entry name" value="Alpha/beta_knot_MTases"/>
</dbReference>
<dbReference type="Gene3D" id="3.30.1330.30">
    <property type="match status" value="1"/>
</dbReference>
<dbReference type="SUPFAM" id="SSF55315">
    <property type="entry name" value="L30e-like"/>
    <property type="match status" value="1"/>
</dbReference>
<dbReference type="AlphaFoldDB" id="A0A930FPB7"/>